<proteinExistence type="predicted"/>
<gene>
    <name evidence="1" type="ORF">BAE44_0008971</name>
</gene>
<evidence type="ECO:0000313" key="1">
    <source>
        <dbReference type="EMBL" id="OEL30010.1"/>
    </source>
</evidence>
<reference evidence="1 2" key="1">
    <citation type="submission" date="2016-09" db="EMBL/GenBank/DDBJ databases">
        <title>The draft genome of Dichanthelium oligosanthes: A C3 panicoid grass species.</title>
        <authorList>
            <person name="Studer A.J."/>
            <person name="Schnable J.C."/>
            <person name="Brutnell T.P."/>
        </authorList>
    </citation>
    <scope>NUCLEOTIDE SEQUENCE [LARGE SCALE GENOMIC DNA]</scope>
    <source>
        <strain evidence="2">cv. Kellogg 1175</strain>
        <tissue evidence="1">Leaf</tissue>
    </source>
</reference>
<accession>A0A1E5VY26</accession>
<keyword evidence="2" id="KW-1185">Reference proteome</keyword>
<evidence type="ECO:0000313" key="2">
    <source>
        <dbReference type="Proteomes" id="UP000095767"/>
    </source>
</evidence>
<comment type="caution">
    <text evidence="1">The sequence shown here is derived from an EMBL/GenBank/DDBJ whole genome shotgun (WGS) entry which is preliminary data.</text>
</comment>
<dbReference type="Proteomes" id="UP000095767">
    <property type="component" value="Unassembled WGS sequence"/>
</dbReference>
<dbReference type="EMBL" id="LWDX02026456">
    <property type="protein sequence ID" value="OEL30010.1"/>
    <property type="molecule type" value="Genomic_DNA"/>
</dbReference>
<dbReference type="AlphaFoldDB" id="A0A1E5VY26"/>
<dbReference type="OrthoDB" id="10663490at2759"/>
<organism evidence="1 2">
    <name type="scientific">Dichanthelium oligosanthes</name>
    <dbReference type="NCBI Taxonomy" id="888268"/>
    <lineage>
        <taxon>Eukaryota</taxon>
        <taxon>Viridiplantae</taxon>
        <taxon>Streptophyta</taxon>
        <taxon>Embryophyta</taxon>
        <taxon>Tracheophyta</taxon>
        <taxon>Spermatophyta</taxon>
        <taxon>Magnoliopsida</taxon>
        <taxon>Liliopsida</taxon>
        <taxon>Poales</taxon>
        <taxon>Poaceae</taxon>
        <taxon>PACMAD clade</taxon>
        <taxon>Panicoideae</taxon>
        <taxon>Panicodae</taxon>
        <taxon>Paniceae</taxon>
        <taxon>Dichantheliinae</taxon>
        <taxon>Dichanthelium</taxon>
    </lineage>
</organism>
<name>A0A1E5VY26_9POAL</name>
<sequence>MIRVIPGNVIFGPPPQKYWAEKQQQEAGLPVLQLLLLCSGFTSSASR</sequence>
<protein>
    <submittedName>
        <fullName evidence="1">Uncharacterized protein</fullName>
    </submittedName>
</protein>